<dbReference type="GO" id="GO:0005829">
    <property type="term" value="C:cytosol"/>
    <property type="evidence" value="ECO:0007669"/>
    <property type="project" value="TreeGrafter"/>
</dbReference>
<comment type="similarity">
    <text evidence="1">Belongs to the LTV1 family.</text>
</comment>
<feature type="compositionally biased region" description="Basic residues" evidence="2">
    <location>
        <begin position="568"/>
        <end position="580"/>
    </location>
</feature>
<reference evidence="3" key="1">
    <citation type="submission" date="2022-08" db="EMBL/GenBank/DDBJ databases">
        <title>Novel sulphate-reducing endosymbionts in the free-living metamonad Anaeramoeba.</title>
        <authorList>
            <person name="Jerlstrom-Hultqvist J."/>
            <person name="Cepicka I."/>
            <person name="Gallot-Lavallee L."/>
            <person name="Salas-Leiva D."/>
            <person name="Curtis B.A."/>
            <person name="Zahonova K."/>
            <person name="Pipaliya S."/>
            <person name="Dacks J."/>
            <person name="Roger A.J."/>
        </authorList>
    </citation>
    <scope>NUCLEOTIDE SEQUENCE</scope>
    <source>
        <strain evidence="3">Busselton2</strain>
    </source>
</reference>
<dbReference type="PANTHER" id="PTHR21531:SF0">
    <property type="entry name" value="PROTEIN LTV1 HOMOLOG"/>
    <property type="match status" value="1"/>
</dbReference>
<dbReference type="GO" id="GO:0042274">
    <property type="term" value="P:ribosomal small subunit biogenesis"/>
    <property type="evidence" value="ECO:0007669"/>
    <property type="project" value="InterPro"/>
</dbReference>
<dbReference type="GO" id="GO:0000056">
    <property type="term" value="P:ribosomal small subunit export from nucleus"/>
    <property type="evidence" value="ECO:0007669"/>
    <property type="project" value="TreeGrafter"/>
</dbReference>
<feature type="compositionally biased region" description="Polar residues" evidence="2">
    <location>
        <begin position="503"/>
        <end position="516"/>
    </location>
</feature>
<evidence type="ECO:0000313" key="3">
    <source>
        <dbReference type="EMBL" id="KAJ3436826.1"/>
    </source>
</evidence>
<dbReference type="InterPro" id="IPR007307">
    <property type="entry name" value="Ltv1"/>
</dbReference>
<gene>
    <name evidence="3" type="ORF">M0812_18893</name>
</gene>
<feature type="compositionally biased region" description="Basic and acidic residues" evidence="2">
    <location>
        <begin position="319"/>
        <end position="338"/>
    </location>
</feature>
<feature type="compositionally biased region" description="Basic and acidic residues" evidence="2">
    <location>
        <begin position="614"/>
        <end position="627"/>
    </location>
</feature>
<dbReference type="GO" id="GO:0005634">
    <property type="term" value="C:nucleus"/>
    <property type="evidence" value="ECO:0007669"/>
    <property type="project" value="TreeGrafter"/>
</dbReference>
<feature type="compositionally biased region" description="Basic and acidic residues" evidence="2">
    <location>
        <begin position="581"/>
        <end position="590"/>
    </location>
</feature>
<feature type="compositionally biased region" description="Acidic residues" evidence="2">
    <location>
        <begin position="339"/>
        <end position="352"/>
    </location>
</feature>
<evidence type="ECO:0000256" key="2">
    <source>
        <dbReference type="SAM" id="MobiDB-lite"/>
    </source>
</evidence>
<feature type="compositionally biased region" description="Acidic residues" evidence="2">
    <location>
        <begin position="112"/>
        <end position="124"/>
    </location>
</feature>
<organism evidence="3 4">
    <name type="scientific">Anaeramoeba flamelloides</name>
    <dbReference type="NCBI Taxonomy" id="1746091"/>
    <lineage>
        <taxon>Eukaryota</taxon>
        <taxon>Metamonada</taxon>
        <taxon>Anaeramoebidae</taxon>
        <taxon>Anaeramoeba</taxon>
    </lineage>
</organism>
<evidence type="ECO:0000313" key="4">
    <source>
        <dbReference type="Proteomes" id="UP001146793"/>
    </source>
</evidence>
<dbReference type="AlphaFoldDB" id="A0AAV7Z754"/>
<dbReference type="Proteomes" id="UP001146793">
    <property type="component" value="Unassembled WGS sequence"/>
</dbReference>
<proteinExistence type="inferred from homology"/>
<feature type="compositionally biased region" description="Basic and acidic residues" evidence="2">
    <location>
        <begin position="488"/>
        <end position="498"/>
    </location>
</feature>
<dbReference type="PANTHER" id="PTHR21531">
    <property type="entry name" value="LOW-TEMPERATURE VIABILITY PROTEIN LTV1-RELATED"/>
    <property type="match status" value="1"/>
</dbReference>
<sequence>MSNKKKNVLKNKKRKKGVTFQLLHRSKRDPLNLDNESSERVLVPVSTGKKKKINKKEKEINEYIKHNLPNDGYDYSKHFYTQSVDHSEFDFIPSKKNKHSDYTSNYGFNDYDYNDYYEEDEEDEYFKQIQTNNKKGNKKEKQQQKENKKETQKENKKEKQIEKEKENEIEVKEIEIELEIDPENEKQKEQVISEIPKDVLPSVQEFTKEEYFRIQKQQLEKVDYYIDEDLKKEFEFEEGFEFEDGNEIGDLEDNFISLALGEELEVPKELMGENLNSQDEQNKGQEKNISQLQLKRGLHYWDGIDVKEGKTLEQLGEEDPNKKMFENVNDEEKKKNEEFESESESGDEYVDLDDIDQIVPYLSKEIGSQSFQLEGEQIDDEDFDKFYEKNYTEKKPSKTVNELLNSSDLESDLEFSTDSERESRQDISAFRPALNEFMETYQKDSNELDKIDPVDQDLINFTIKSHEIKQKEQEKNPQISIEQELLQEEMRKNRKPDWDCESILSTRQNTSNQAKTIQLKGKSKKQNNNKDNQQRDGNKSGVLTDQYDLIQISKKTGIPRGVLNEKQKKQKFKKQNLGKSRKGESKEERKERKKKIKEMKKLRKAKKKQTKKKFQNEEKKQKIDQIKQRQNNPKIIKF</sequence>
<feature type="compositionally biased region" description="Basic residues" evidence="2">
    <location>
        <begin position="591"/>
        <end position="613"/>
    </location>
</feature>
<feature type="region of interest" description="Disordered" evidence="2">
    <location>
        <begin position="404"/>
        <end position="426"/>
    </location>
</feature>
<feature type="compositionally biased region" description="Basic residues" evidence="2">
    <location>
        <begin position="1"/>
        <end position="17"/>
    </location>
</feature>
<dbReference type="EMBL" id="JANTQA010000036">
    <property type="protein sequence ID" value="KAJ3436826.1"/>
    <property type="molecule type" value="Genomic_DNA"/>
</dbReference>
<feature type="region of interest" description="Disordered" evidence="2">
    <location>
        <begin position="486"/>
        <end position="638"/>
    </location>
</feature>
<feature type="region of interest" description="Disordered" evidence="2">
    <location>
        <begin position="1"/>
        <end position="35"/>
    </location>
</feature>
<dbReference type="GO" id="GO:0030688">
    <property type="term" value="C:preribosome, small subunit precursor"/>
    <property type="evidence" value="ECO:0007669"/>
    <property type="project" value="TreeGrafter"/>
</dbReference>
<protein>
    <submittedName>
        <fullName evidence="3">Protein ltv1</fullName>
    </submittedName>
</protein>
<feature type="region of interest" description="Disordered" evidence="2">
    <location>
        <begin position="312"/>
        <end position="352"/>
    </location>
</feature>
<evidence type="ECO:0000256" key="1">
    <source>
        <dbReference type="ARBA" id="ARBA00009078"/>
    </source>
</evidence>
<name>A0AAV7Z754_9EUKA</name>
<accession>A0AAV7Z754</accession>
<comment type="caution">
    <text evidence="3">The sequence shown here is derived from an EMBL/GenBank/DDBJ whole genome shotgun (WGS) entry which is preliminary data.</text>
</comment>
<feature type="region of interest" description="Disordered" evidence="2">
    <location>
        <begin position="92"/>
        <end position="166"/>
    </location>
</feature>
<feature type="compositionally biased region" description="Basic and acidic residues" evidence="2">
    <location>
        <begin position="139"/>
        <end position="166"/>
    </location>
</feature>